<dbReference type="PRINTS" id="PR00344">
    <property type="entry name" value="BCTRLSENSOR"/>
</dbReference>
<feature type="transmembrane region" description="Helical" evidence="9">
    <location>
        <begin position="6"/>
        <end position="28"/>
    </location>
</feature>
<dbReference type="RefSeq" id="WP_072559604.1">
    <property type="nucleotide sequence ID" value="NZ_CP018154.1"/>
</dbReference>
<dbReference type="Gene3D" id="3.30.565.10">
    <property type="entry name" value="Histidine kinase-like ATPase, C-terminal domain"/>
    <property type="match status" value="1"/>
</dbReference>
<keyword evidence="9" id="KW-1133">Transmembrane helix</keyword>
<dbReference type="PANTHER" id="PTHR43065:SF10">
    <property type="entry name" value="PEROXIDE STRESS-ACTIVATED HISTIDINE KINASE MAK3"/>
    <property type="match status" value="1"/>
</dbReference>
<protein>
    <recommendedName>
        <fullName evidence="2">histidine kinase</fullName>
        <ecNumber evidence="2">2.7.13.3</ecNumber>
    </recommendedName>
</protein>
<dbReference type="InterPro" id="IPR029016">
    <property type="entry name" value="GAF-like_dom_sf"/>
</dbReference>
<accession>A0A1L3JD13</accession>
<dbReference type="InterPro" id="IPR004358">
    <property type="entry name" value="Sig_transdc_His_kin-like_C"/>
</dbReference>
<evidence type="ECO:0000256" key="2">
    <source>
        <dbReference type="ARBA" id="ARBA00012438"/>
    </source>
</evidence>
<evidence type="ECO:0000256" key="6">
    <source>
        <dbReference type="ARBA" id="ARBA00022777"/>
    </source>
</evidence>
<dbReference type="InterPro" id="IPR003594">
    <property type="entry name" value="HATPase_dom"/>
</dbReference>
<dbReference type="EC" id="2.7.13.3" evidence="2"/>
<dbReference type="InterPro" id="IPR014265">
    <property type="entry name" value="XrtA/PrsK"/>
</dbReference>
<feature type="transmembrane region" description="Helical" evidence="9">
    <location>
        <begin position="234"/>
        <end position="254"/>
    </location>
</feature>
<dbReference type="PROSITE" id="PS50109">
    <property type="entry name" value="HIS_KIN"/>
    <property type="match status" value="1"/>
</dbReference>
<evidence type="ECO:0000259" key="10">
    <source>
        <dbReference type="PROSITE" id="PS50109"/>
    </source>
</evidence>
<evidence type="ECO:0000256" key="5">
    <source>
        <dbReference type="ARBA" id="ARBA00022741"/>
    </source>
</evidence>
<comment type="catalytic activity">
    <reaction evidence="1">
        <text>ATP + protein L-histidine = ADP + protein N-phospho-L-histidine.</text>
        <dbReference type="EC" id="2.7.13.3"/>
    </reaction>
</comment>
<dbReference type="STRING" id="1913578.LPB140_09300"/>
<dbReference type="InterPro" id="IPR005467">
    <property type="entry name" value="His_kinase_dom"/>
</dbReference>
<dbReference type="SUPFAM" id="SSF55781">
    <property type="entry name" value="GAF domain-like"/>
    <property type="match status" value="1"/>
</dbReference>
<evidence type="ECO:0000313" key="12">
    <source>
        <dbReference type="Proteomes" id="UP000242561"/>
    </source>
</evidence>
<dbReference type="SMART" id="SM00387">
    <property type="entry name" value="HATPase_c"/>
    <property type="match status" value="1"/>
</dbReference>
<gene>
    <name evidence="11" type="ORF">LPB140_09300</name>
</gene>
<keyword evidence="7" id="KW-0067">ATP-binding</keyword>
<dbReference type="EMBL" id="CP018154">
    <property type="protein sequence ID" value="APG62953.1"/>
    <property type="molecule type" value="Genomic_DNA"/>
</dbReference>
<dbReference type="GO" id="GO:0004673">
    <property type="term" value="F:protein histidine kinase activity"/>
    <property type="evidence" value="ECO:0007669"/>
    <property type="project" value="UniProtKB-EC"/>
</dbReference>
<evidence type="ECO:0000256" key="7">
    <source>
        <dbReference type="ARBA" id="ARBA00022840"/>
    </source>
</evidence>
<dbReference type="GO" id="GO:0000160">
    <property type="term" value="P:phosphorelay signal transduction system"/>
    <property type="evidence" value="ECO:0007669"/>
    <property type="project" value="UniProtKB-KW"/>
</dbReference>
<name>A0A1L3JD13_9SPHN</name>
<feature type="transmembrane region" description="Helical" evidence="9">
    <location>
        <begin position="260"/>
        <end position="278"/>
    </location>
</feature>
<dbReference type="NCBIfam" id="TIGR02916">
    <property type="entry name" value="PEP_his_kin"/>
    <property type="match status" value="1"/>
</dbReference>
<feature type="transmembrane region" description="Helical" evidence="9">
    <location>
        <begin position="98"/>
        <end position="121"/>
    </location>
</feature>
<evidence type="ECO:0000256" key="3">
    <source>
        <dbReference type="ARBA" id="ARBA00022553"/>
    </source>
</evidence>
<evidence type="ECO:0000313" key="11">
    <source>
        <dbReference type="EMBL" id="APG62953.1"/>
    </source>
</evidence>
<organism evidence="11 12">
    <name type="scientific">Sphingorhabdus lutea</name>
    <dbReference type="NCBI Taxonomy" id="1913578"/>
    <lineage>
        <taxon>Bacteria</taxon>
        <taxon>Pseudomonadati</taxon>
        <taxon>Pseudomonadota</taxon>
        <taxon>Alphaproteobacteria</taxon>
        <taxon>Sphingomonadales</taxon>
        <taxon>Sphingomonadaceae</taxon>
        <taxon>Sphingorhabdus</taxon>
    </lineage>
</organism>
<dbReference type="Pfam" id="PF02518">
    <property type="entry name" value="HATPase_c"/>
    <property type="match status" value="1"/>
</dbReference>
<sequence>MLEILANLSFWGHLTAAFAYVMMAIWLLHKYGSSSAKQLMMIIALSVTAIWAFATTVSGVNTIYAQATETVRNLAWFSFLFFLLKGEDTEEQPRTVNILYAVVAAILMIQLGVDLATHFIFNAGNNVAVAISSLILRVLFAIGALVALHNIYTITAPMARWGINLPLAALTSMWAFDLNLYTIAYLTREIPIELQATRGIMMAIIAPIFIIASRRNSAWKFRLSRSVAFQSVSLIAIGIYLLLMLFLATLLEFFFEDYAALAQITLIFGMSVGALLILPSGKFRSWLRVFIAKHFFQHRYDYRSEWMRFADTIGFPGEENTPFHERIVKAMADIMDCPSGLLLTPTNDKQLNLQARWNWRTADVPAIPATKHSASYFENTKYIVNLDDARAGTDNKIDPTAIPNWLYEQENAWLMLPLVHFGKLTGLIILAKPRIMRGLDWEDLDMIRTVSRQLASYLAEASSQRQLIESRQFTEFNRRFAFIMHDIKNLVSQLSILARNAEKHADKPEFRADMIDTLKSSVEKMNALLARLSSHNKAVVKPLIAMDIGEIVLKSVHSKRLLHPMMVNVSEGLFAMIDAERLETILNHLLQNAIEATDDGSPIDINAKKLGENIEITVQDNGSGMSEHFVANDLFRPFHSSKADGFGIGAYEALTLTKSLGGELKVMSKLGEGTKFIISIPIENNKQAKTDNAKTDYIDDANHEGSI</sequence>
<feature type="transmembrane region" description="Helical" evidence="9">
    <location>
        <begin position="196"/>
        <end position="213"/>
    </location>
</feature>
<keyword evidence="6" id="KW-0418">Kinase</keyword>
<feature type="domain" description="Histidine kinase" evidence="10">
    <location>
        <begin position="482"/>
        <end position="684"/>
    </location>
</feature>
<keyword evidence="9" id="KW-0472">Membrane</keyword>
<evidence type="ECO:0000256" key="4">
    <source>
        <dbReference type="ARBA" id="ARBA00022679"/>
    </source>
</evidence>
<keyword evidence="8" id="KW-0902">Two-component regulatory system</keyword>
<dbReference type="AlphaFoldDB" id="A0A1L3JD13"/>
<keyword evidence="4" id="KW-0808">Transferase</keyword>
<reference evidence="11 12" key="1">
    <citation type="submission" date="2016-11" db="EMBL/GenBank/DDBJ databases">
        <title>Sphingorhabdus sp. LPB0140, isolated from marine environment.</title>
        <authorList>
            <person name="Kim E."/>
            <person name="Yi H."/>
        </authorList>
    </citation>
    <scope>NUCLEOTIDE SEQUENCE [LARGE SCALE GENOMIC DNA]</scope>
    <source>
        <strain evidence="11 12">LPB0140</strain>
    </source>
</reference>
<dbReference type="Proteomes" id="UP000242561">
    <property type="component" value="Chromosome"/>
</dbReference>
<dbReference type="SUPFAM" id="SSF55874">
    <property type="entry name" value="ATPase domain of HSP90 chaperone/DNA topoisomerase II/histidine kinase"/>
    <property type="match status" value="1"/>
</dbReference>
<dbReference type="PANTHER" id="PTHR43065">
    <property type="entry name" value="SENSOR HISTIDINE KINASE"/>
    <property type="match status" value="1"/>
</dbReference>
<keyword evidence="12" id="KW-1185">Reference proteome</keyword>
<dbReference type="InterPro" id="IPR036890">
    <property type="entry name" value="HATPase_C_sf"/>
</dbReference>
<evidence type="ECO:0000256" key="1">
    <source>
        <dbReference type="ARBA" id="ARBA00000085"/>
    </source>
</evidence>
<evidence type="ECO:0000256" key="8">
    <source>
        <dbReference type="ARBA" id="ARBA00023012"/>
    </source>
</evidence>
<dbReference type="GO" id="GO:0005524">
    <property type="term" value="F:ATP binding"/>
    <property type="evidence" value="ECO:0007669"/>
    <property type="project" value="UniProtKB-KW"/>
</dbReference>
<feature type="transmembrane region" description="Helical" evidence="9">
    <location>
        <begin position="127"/>
        <end position="151"/>
    </location>
</feature>
<proteinExistence type="predicted"/>
<feature type="transmembrane region" description="Helical" evidence="9">
    <location>
        <begin position="163"/>
        <end position="184"/>
    </location>
</feature>
<keyword evidence="9" id="KW-0812">Transmembrane</keyword>
<keyword evidence="5" id="KW-0547">Nucleotide-binding</keyword>
<evidence type="ECO:0000256" key="9">
    <source>
        <dbReference type="SAM" id="Phobius"/>
    </source>
</evidence>
<dbReference type="KEGG" id="sphl:LPB140_09300"/>
<dbReference type="CDD" id="cd00075">
    <property type="entry name" value="HATPase"/>
    <property type="match status" value="1"/>
</dbReference>
<dbReference type="Gene3D" id="3.30.450.40">
    <property type="match status" value="1"/>
</dbReference>
<feature type="transmembrane region" description="Helical" evidence="9">
    <location>
        <begin position="40"/>
        <end position="64"/>
    </location>
</feature>
<keyword evidence="3" id="KW-0597">Phosphoprotein</keyword>